<evidence type="ECO:0000313" key="3">
    <source>
        <dbReference type="RefSeq" id="XP_014522893.1"/>
    </source>
</evidence>
<organism evidence="2 3">
    <name type="scientific">Vigna radiata var. radiata</name>
    <name type="common">Mung bean</name>
    <name type="synonym">Phaseolus aureus</name>
    <dbReference type="NCBI Taxonomy" id="3916"/>
    <lineage>
        <taxon>Eukaryota</taxon>
        <taxon>Viridiplantae</taxon>
        <taxon>Streptophyta</taxon>
        <taxon>Embryophyta</taxon>
        <taxon>Tracheophyta</taxon>
        <taxon>Spermatophyta</taxon>
        <taxon>Magnoliopsida</taxon>
        <taxon>eudicotyledons</taxon>
        <taxon>Gunneridae</taxon>
        <taxon>Pentapetalae</taxon>
        <taxon>rosids</taxon>
        <taxon>fabids</taxon>
        <taxon>Fabales</taxon>
        <taxon>Fabaceae</taxon>
        <taxon>Papilionoideae</taxon>
        <taxon>50 kb inversion clade</taxon>
        <taxon>NPAAA clade</taxon>
        <taxon>indigoferoid/millettioid clade</taxon>
        <taxon>Phaseoleae</taxon>
        <taxon>Vigna</taxon>
    </lineage>
</organism>
<accession>A0A1S3VWZ8</accession>
<dbReference type="InterPro" id="IPR005162">
    <property type="entry name" value="Retrotrans_gag_dom"/>
</dbReference>
<dbReference type="OrthoDB" id="1435433at2759"/>
<dbReference type="RefSeq" id="XP_014522893.1">
    <property type="nucleotide sequence ID" value="XM_014667407.1"/>
</dbReference>
<gene>
    <name evidence="3" type="primary">LOC106779318</name>
</gene>
<name>A0A1S3VWZ8_VIGRR</name>
<keyword evidence="2" id="KW-1185">Reference proteome</keyword>
<protein>
    <submittedName>
        <fullName evidence="3">Uncharacterized protein LOC106779318</fullName>
    </submittedName>
</protein>
<dbReference type="Pfam" id="PF03732">
    <property type="entry name" value="Retrotrans_gag"/>
    <property type="match status" value="1"/>
</dbReference>
<proteinExistence type="predicted"/>
<dbReference type="GeneID" id="106779318"/>
<evidence type="ECO:0000259" key="1">
    <source>
        <dbReference type="Pfam" id="PF03732"/>
    </source>
</evidence>
<evidence type="ECO:0000313" key="2">
    <source>
        <dbReference type="Proteomes" id="UP000087766"/>
    </source>
</evidence>
<feature type="domain" description="Retrotransposon gag" evidence="1">
    <location>
        <begin position="87"/>
        <end position="134"/>
    </location>
</feature>
<dbReference type="KEGG" id="vra:106779318"/>
<dbReference type="AlphaFoldDB" id="A0A1S3VWZ8"/>
<sequence>MAIKPPLDAREYVKASSAISIQEWSLESFLQHHPAKFNGKCSPGEANHWFRDMERIYEAKRCPDENKLTYTHYSRPSFTLNISLTIDKEIEFLQLVQGNMTIVEYADRFKHLLRFYTMAIEKEWQCRKFENGLRGDIKLLLKGLRIQKFPTLVEMARVMEKTKKEVEG</sequence>
<reference evidence="3" key="1">
    <citation type="submission" date="2025-08" db="UniProtKB">
        <authorList>
            <consortium name="RefSeq"/>
        </authorList>
    </citation>
    <scope>IDENTIFICATION</scope>
    <source>
        <tissue evidence="3">Leaf</tissue>
    </source>
</reference>
<dbReference type="Proteomes" id="UP000087766">
    <property type="component" value="Unplaced"/>
</dbReference>